<dbReference type="GO" id="GO:0005789">
    <property type="term" value="C:endoplasmic reticulum membrane"/>
    <property type="evidence" value="ECO:0007669"/>
    <property type="project" value="UniProtKB-SubCell"/>
</dbReference>
<evidence type="ECO:0000256" key="2">
    <source>
        <dbReference type="ARBA" id="ARBA00004586"/>
    </source>
</evidence>
<dbReference type="SUPFAM" id="SSF52777">
    <property type="entry name" value="CoA-dependent acyltransferases"/>
    <property type="match status" value="1"/>
</dbReference>
<dbReference type="EMBL" id="OZ075116">
    <property type="protein sequence ID" value="CAL5077040.1"/>
    <property type="molecule type" value="Genomic_DNA"/>
</dbReference>
<evidence type="ECO:0000313" key="13">
    <source>
        <dbReference type="EMBL" id="CAL5077040.1"/>
    </source>
</evidence>
<evidence type="ECO:0000256" key="3">
    <source>
        <dbReference type="ARBA" id="ARBA00004771"/>
    </source>
</evidence>
<feature type="domain" description="O-acyltransferase WSD1-like N-terminal" evidence="11">
    <location>
        <begin position="30"/>
        <end position="262"/>
    </location>
</feature>
<evidence type="ECO:0000256" key="10">
    <source>
        <dbReference type="ARBA" id="ARBA00048109"/>
    </source>
</evidence>
<name>A0ABC9FKS4_9POAL</name>
<dbReference type="GO" id="GO:0004144">
    <property type="term" value="F:diacylglycerol O-acyltransferase activity"/>
    <property type="evidence" value="ECO:0007669"/>
    <property type="project" value="UniProtKB-EC"/>
</dbReference>
<dbReference type="Gene3D" id="3.30.559.10">
    <property type="entry name" value="Chloramphenicol acetyltransferase-like domain"/>
    <property type="match status" value="1"/>
</dbReference>
<evidence type="ECO:0000256" key="4">
    <source>
        <dbReference type="ARBA" id="ARBA00005189"/>
    </source>
</evidence>
<evidence type="ECO:0008006" key="15">
    <source>
        <dbReference type="Google" id="ProtNLM"/>
    </source>
</evidence>
<evidence type="ECO:0000256" key="9">
    <source>
        <dbReference type="ARBA" id="ARBA00047604"/>
    </source>
</evidence>
<dbReference type="PANTHER" id="PTHR31650">
    <property type="entry name" value="O-ACYLTRANSFERASE (WSD1-LIKE) FAMILY PROTEIN"/>
    <property type="match status" value="1"/>
</dbReference>
<evidence type="ECO:0000256" key="8">
    <source>
        <dbReference type="ARBA" id="ARBA00024360"/>
    </source>
</evidence>
<proteinExistence type="inferred from homology"/>
<evidence type="ECO:0000256" key="6">
    <source>
        <dbReference type="ARBA" id="ARBA00022824"/>
    </source>
</evidence>
<dbReference type="GO" id="GO:0005886">
    <property type="term" value="C:plasma membrane"/>
    <property type="evidence" value="ECO:0007669"/>
    <property type="project" value="UniProtKB-SubCell"/>
</dbReference>
<keyword evidence="5" id="KW-0808">Transferase</keyword>
<evidence type="ECO:0000256" key="5">
    <source>
        <dbReference type="ARBA" id="ARBA00022679"/>
    </source>
</evidence>
<comment type="subcellular location">
    <subcellularLocation>
        <location evidence="1">Cell membrane</location>
        <topology evidence="1">Single-pass membrane protein</topology>
    </subcellularLocation>
    <subcellularLocation>
        <location evidence="2">Endoplasmic reticulum membrane</location>
    </subcellularLocation>
</comment>
<evidence type="ECO:0000313" key="14">
    <source>
        <dbReference type="Proteomes" id="UP001497457"/>
    </source>
</evidence>
<comment type="pathway">
    <text evidence="3">Glycerolipid metabolism; triacylglycerol biosynthesis.</text>
</comment>
<comment type="similarity">
    <text evidence="8">In the N-terminal section; belongs to the long-chain O-acyltransferase family.</text>
</comment>
<keyword evidence="14" id="KW-1185">Reference proteome</keyword>
<dbReference type="InterPro" id="IPR023213">
    <property type="entry name" value="CAT-like_dom_sf"/>
</dbReference>
<protein>
    <recommendedName>
        <fullName evidence="15">Diacylglycerol O-acyltransferase</fullName>
    </recommendedName>
</protein>
<evidence type="ECO:0000259" key="12">
    <source>
        <dbReference type="Pfam" id="PF06974"/>
    </source>
</evidence>
<keyword evidence="6" id="KW-0256">Endoplasmic reticulum</keyword>
<reference evidence="13" key="1">
    <citation type="submission" date="2024-10" db="EMBL/GenBank/DDBJ databases">
        <authorList>
            <person name="Ryan C."/>
        </authorList>
    </citation>
    <scope>NUCLEOTIDE SEQUENCE [LARGE SCALE GENOMIC DNA]</scope>
</reference>
<dbReference type="Proteomes" id="UP001497457">
    <property type="component" value="Chromosome 6rd"/>
</dbReference>
<dbReference type="GO" id="GO:0047196">
    <property type="term" value="F:long-chain-alcohol O-fatty-acyltransferase activity"/>
    <property type="evidence" value="ECO:0007669"/>
    <property type="project" value="UniProtKB-EC"/>
</dbReference>
<feature type="domain" description="O-acyltransferase WSD1 C-terminal" evidence="12">
    <location>
        <begin position="320"/>
        <end position="461"/>
    </location>
</feature>
<dbReference type="InterPro" id="IPR045034">
    <property type="entry name" value="O-acyltransferase_WSD1-like"/>
</dbReference>
<accession>A0ABC9FKS4</accession>
<sequence length="478" mass="52551">MASSWEPVSPVERLMKDLYVVAAIGLAAPLNLPVFRAGIEAQLARHPHFRSIQVTGKDGMPRWVPTTVNVDDHIVIVPSLPPAATNAAAGDPAAAGRAVEDYLSSLSTLPMDHTRPPWEFHVLDVATSDAAAVVALRMHHALADGMALITLLVSSSRSAADPARPAPPPPPPARRAGAIYAPHSAGGLLMWMWSYLLLAWHTLVDVAAFAGTICFLRDPNTLFKRAEHGGETRRRMRFVHRSFSLDDVKFIKNAMDYTVNDVLVGVTSAALSRYFFRKTGDTKKRGAVLRSVLPVNTRPTTSLQMDVEMIESGKSNAVRWGNRLGYIILPFHLAMHDDPLEYVRKAKRIIDRKKNSLEVVIIHMAIEITFKIFGPKAGAYVFNNVLRNTTITFSNLIGPPEQIELCGHPVAYIAPSVYGLQQALTVHYQSYANTIKVILAVDEAQFPDSRQLLDDFAESLRLTNEAAAKASTKSIKKE</sequence>
<dbReference type="InterPro" id="IPR009721">
    <property type="entry name" value="O-acyltransferase_WSD1_C"/>
</dbReference>
<comment type="catalytic activity">
    <reaction evidence="10">
        <text>an acyl-CoA + a 1,2-diacyl-sn-glycerol = a triacyl-sn-glycerol + CoA</text>
        <dbReference type="Rhea" id="RHEA:10868"/>
        <dbReference type="ChEBI" id="CHEBI:17815"/>
        <dbReference type="ChEBI" id="CHEBI:57287"/>
        <dbReference type="ChEBI" id="CHEBI:58342"/>
        <dbReference type="ChEBI" id="CHEBI:64615"/>
        <dbReference type="EC" id="2.3.1.20"/>
    </reaction>
</comment>
<comment type="pathway">
    <text evidence="4">Lipid metabolism.</text>
</comment>
<evidence type="ECO:0000256" key="7">
    <source>
        <dbReference type="ARBA" id="ARBA00023315"/>
    </source>
</evidence>
<comment type="catalytic activity">
    <reaction evidence="9">
        <text>a long chain fatty alcohol + a fatty acyl-CoA = a long-chain alcohol wax ester + CoA</text>
        <dbReference type="Rhea" id="RHEA:38443"/>
        <dbReference type="ChEBI" id="CHEBI:17135"/>
        <dbReference type="ChEBI" id="CHEBI:57287"/>
        <dbReference type="ChEBI" id="CHEBI:77636"/>
        <dbReference type="ChEBI" id="CHEBI:235323"/>
        <dbReference type="EC" id="2.3.1.75"/>
    </reaction>
</comment>
<dbReference type="InterPro" id="IPR004255">
    <property type="entry name" value="O-acyltransferase_WSD1_N"/>
</dbReference>
<organism evidence="13 14">
    <name type="scientific">Urochloa decumbens</name>
    <dbReference type="NCBI Taxonomy" id="240449"/>
    <lineage>
        <taxon>Eukaryota</taxon>
        <taxon>Viridiplantae</taxon>
        <taxon>Streptophyta</taxon>
        <taxon>Embryophyta</taxon>
        <taxon>Tracheophyta</taxon>
        <taxon>Spermatophyta</taxon>
        <taxon>Magnoliopsida</taxon>
        <taxon>Liliopsida</taxon>
        <taxon>Poales</taxon>
        <taxon>Poaceae</taxon>
        <taxon>PACMAD clade</taxon>
        <taxon>Panicoideae</taxon>
        <taxon>Panicodae</taxon>
        <taxon>Paniceae</taxon>
        <taxon>Melinidinae</taxon>
        <taxon>Urochloa</taxon>
    </lineage>
</organism>
<evidence type="ECO:0000256" key="1">
    <source>
        <dbReference type="ARBA" id="ARBA00004162"/>
    </source>
</evidence>
<keyword evidence="7" id="KW-0012">Acyltransferase</keyword>
<dbReference type="Pfam" id="PF06974">
    <property type="entry name" value="WS_DGAT_C"/>
    <property type="match status" value="1"/>
</dbReference>
<dbReference type="PANTHER" id="PTHR31650:SF71">
    <property type="match status" value="1"/>
</dbReference>
<dbReference type="AlphaFoldDB" id="A0ABC9FKS4"/>
<evidence type="ECO:0000259" key="11">
    <source>
        <dbReference type="Pfam" id="PF03007"/>
    </source>
</evidence>
<dbReference type="Pfam" id="PF03007">
    <property type="entry name" value="WS_DGAT_cat"/>
    <property type="match status" value="1"/>
</dbReference>
<gene>
    <name evidence="13" type="ORF">URODEC1_LOCUS106476</name>
</gene>